<dbReference type="Proteomes" id="UP000220527">
    <property type="component" value="Unassembled WGS sequence"/>
</dbReference>
<dbReference type="RefSeq" id="WP_097643099.1">
    <property type="nucleotide sequence ID" value="NZ_NQWI01000016.1"/>
</dbReference>
<dbReference type="GO" id="GO:0005524">
    <property type="term" value="F:ATP binding"/>
    <property type="evidence" value="ECO:0007669"/>
    <property type="project" value="InterPro"/>
</dbReference>
<evidence type="ECO:0000313" key="3">
    <source>
        <dbReference type="Proteomes" id="UP000220527"/>
    </source>
</evidence>
<proteinExistence type="predicted"/>
<evidence type="ECO:0000259" key="1">
    <source>
        <dbReference type="Pfam" id="PF07728"/>
    </source>
</evidence>
<dbReference type="SUPFAM" id="SSF52540">
    <property type="entry name" value="P-loop containing nucleoside triphosphate hydrolases"/>
    <property type="match status" value="1"/>
</dbReference>
<comment type="caution">
    <text evidence="2">The sequence shown here is derived from an EMBL/GenBank/DDBJ whole genome shotgun (WGS) entry which is preliminary data.</text>
</comment>
<name>A0A2A6RM97_9CHLR</name>
<keyword evidence="3" id="KW-1185">Reference proteome</keyword>
<protein>
    <submittedName>
        <fullName evidence="2">GTPase</fullName>
    </submittedName>
</protein>
<dbReference type="OrthoDB" id="9781481at2"/>
<dbReference type="InterPro" id="IPR011704">
    <property type="entry name" value="ATPase_dyneun-rel_AAA"/>
</dbReference>
<evidence type="ECO:0000313" key="2">
    <source>
        <dbReference type="EMBL" id="PDW04036.1"/>
    </source>
</evidence>
<organism evidence="2 3">
    <name type="scientific">Candidatus Viridilinea mediisalina</name>
    <dbReference type="NCBI Taxonomy" id="2024553"/>
    <lineage>
        <taxon>Bacteria</taxon>
        <taxon>Bacillati</taxon>
        <taxon>Chloroflexota</taxon>
        <taxon>Chloroflexia</taxon>
        <taxon>Chloroflexales</taxon>
        <taxon>Chloroflexineae</taxon>
        <taxon>Oscillochloridaceae</taxon>
        <taxon>Candidatus Viridilinea</taxon>
    </lineage>
</organism>
<dbReference type="Pfam" id="PF07728">
    <property type="entry name" value="AAA_5"/>
    <property type="match status" value="1"/>
</dbReference>
<feature type="domain" description="ATPase dynein-related AAA" evidence="1">
    <location>
        <begin position="266"/>
        <end position="424"/>
    </location>
</feature>
<dbReference type="GO" id="GO:0016887">
    <property type="term" value="F:ATP hydrolysis activity"/>
    <property type="evidence" value="ECO:0007669"/>
    <property type="project" value="InterPro"/>
</dbReference>
<dbReference type="InterPro" id="IPR027417">
    <property type="entry name" value="P-loop_NTPase"/>
</dbReference>
<dbReference type="EMBL" id="NQWI01000016">
    <property type="protein sequence ID" value="PDW04036.1"/>
    <property type="molecule type" value="Genomic_DNA"/>
</dbReference>
<gene>
    <name evidence="2" type="ORF">CJ255_05545</name>
</gene>
<accession>A0A2A6RM97</accession>
<sequence>MIFSTDALAALSVPGVTERWQAVQAQLHPQLAALATEVATAAQQALPRQWPLYEVSYKSQRAIHRGPGRRVPINDYWVAFDRPPRGAGVLLAVSAAEQALLVGLQLWGSRKPQLARLWELARPVWLPLIERIEQIGQARFAQPKPLAQAAVEQPDTLWIERYLAHQRASYLWAGFVYPWDALPPDLTPRLIADVLALLPLNEALMEQVEAHEPLRPTLLREHSHAYAFTGLPPIELLVERMRARGFTINELTLRSYHVALQTRPLVILPGISGTGKTRLTRLYADAVYDLAPGRSNPYYLLVAVQPDWHNARDLLGYYNALTGSYHATPCLRFLLQAAADPQQPYYLCLDELNLARPEYYLAPLLSAMETSDGLIDLGTPTSEVPLVGGGHLQNPLRLPLNLRIIGTVNVDESTFALSDKLLDRANVIELTDVDLAGFRANYPGPLDEQLWATLVAVHQSMAAAGHAFGYRTIGDILRFIEQAQGTLSPSQALDLQLKQRILPRLRGEEGPRLRRALNELLSLTLGSDINNWQRAALISTEQLAAAPYPASAARLRRMLERLDQEGFSDFYG</sequence>
<reference evidence="3" key="1">
    <citation type="submission" date="2017-08" db="EMBL/GenBank/DDBJ databases">
        <authorList>
            <person name="Grouzdev D.S."/>
            <person name="Gaisin V.A."/>
            <person name="Rysina M.S."/>
            <person name="Gorlenko V.M."/>
        </authorList>
    </citation>
    <scope>NUCLEOTIDE SEQUENCE [LARGE SCALE GENOMIC DNA]</scope>
    <source>
        <strain evidence="3">Kir15-3F</strain>
    </source>
</reference>
<dbReference type="AlphaFoldDB" id="A0A2A6RM97"/>
<dbReference type="Gene3D" id="3.40.50.300">
    <property type="entry name" value="P-loop containing nucleotide triphosphate hydrolases"/>
    <property type="match status" value="1"/>
</dbReference>